<name>A0ABV7VSL6_9GAMM</name>
<evidence type="ECO:0000313" key="3">
    <source>
        <dbReference type="Proteomes" id="UP001595722"/>
    </source>
</evidence>
<feature type="transmembrane region" description="Helical" evidence="1">
    <location>
        <begin position="25"/>
        <end position="45"/>
    </location>
</feature>
<dbReference type="EMBL" id="JBHRYB010000008">
    <property type="protein sequence ID" value="MFC3680520.1"/>
    <property type="molecule type" value="Genomic_DNA"/>
</dbReference>
<protein>
    <submittedName>
        <fullName evidence="2">Uncharacterized protein</fullName>
    </submittedName>
</protein>
<organism evidence="2 3">
    <name type="scientific">Bacterioplanoides pacificum</name>
    <dbReference type="NCBI Taxonomy" id="1171596"/>
    <lineage>
        <taxon>Bacteria</taxon>
        <taxon>Pseudomonadati</taxon>
        <taxon>Pseudomonadota</taxon>
        <taxon>Gammaproteobacteria</taxon>
        <taxon>Oceanospirillales</taxon>
        <taxon>Oceanospirillaceae</taxon>
        <taxon>Bacterioplanoides</taxon>
    </lineage>
</organism>
<evidence type="ECO:0000313" key="2">
    <source>
        <dbReference type="EMBL" id="MFC3680520.1"/>
    </source>
</evidence>
<accession>A0ABV7VSL6</accession>
<sequence>MDINKYFPDVGYTEEQPPDNVVLHVHIYGTLLAMGLLAAAALYFVR</sequence>
<keyword evidence="1" id="KW-1133">Transmembrane helix</keyword>
<comment type="caution">
    <text evidence="2">The sequence shown here is derived from an EMBL/GenBank/DDBJ whole genome shotgun (WGS) entry which is preliminary data.</text>
</comment>
<evidence type="ECO:0000256" key="1">
    <source>
        <dbReference type="SAM" id="Phobius"/>
    </source>
</evidence>
<dbReference type="RefSeq" id="WP_376866506.1">
    <property type="nucleotide sequence ID" value="NZ_JBHRYB010000008.1"/>
</dbReference>
<keyword evidence="1" id="KW-0472">Membrane</keyword>
<proteinExistence type="predicted"/>
<dbReference type="Proteomes" id="UP001595722">
    <property type="component" value="Unassembled WGS sequence"/>
</dbReference>
<gene>
    <name evidence="2" type="ORF">ACFOMG_10470</name>
</gene>
<reference evidence="3" key="1">
    <citation type="journal article" date="2019" name="Int. J. Syst. Evol. Microbiol.">
        <title>The Global Catalogue of Microorganisms (GCM) 10K type strain sequencing project: providing services to taxonomists for standard genome sequencing and annotation.</title>
        <authorList>
            <consortium name="The Broad Institute Genomics Platform"/>
            <consortium name="The Broad Institute Genome Sequencing Center for Infectious Disease"/>
            <person name="Wu L."/>
            <person name="Ma J."/>
        </authorList>
    </citation>
    <scope>NUCLEOTIDE SEQUENCE [LARGE SCALE GENOMIC DNA]</scope>
    <source>
        <strain evidence="3">KCTC 42424</strain>
    </source>
</reference>
<keyword evidence="3" id="KW-1185">Reference proteome</keyword>
<keyword evidence="1" id="KW-0812">Transmembrane</keyword>